<dbReference type="NCBIfam" id="TIGR00543">
    <property type="entry name" value="isochor_syn"/>
    <property type="match status" value="1"/>
</dbReference>
<evidence type="ECO:0000256" key="4">
    <source>
        <dbReference type="ARBA" id="ARBA00023235"/>
    </source>
</evidence>
<dbReference type="Proteomes" id="UP000215539">
    <property type="component" value="Chromosome 1"/>
</dbReference>
<evidence type="ECO:0000313" key="8">
    <source>
        <dbReference type="Proteomes" id="UP000215539"/>
    </source>
</evidence>
<dbReference type="EMBL" id="LT906449">
    <property type="protein sequence ID" value="SNV02411.1"/>
    <property type="molecule type" value="Genomic_DNA"/>
</dbReference>
<reference evidence="7 8" key="1">
    <citation type="submission" date="2017-06" db="EMBL/GenBank/DDBJ databases">
        <authorList>
            <consortium name="Pathogen Informatics"/>
        </authorList>
    </citation>
    <scope>NUCLEOTIDE SEQUENCE [LARGE SCALE GENOMIC DNA]</scope>
    <source>
        <strain evidence="7 8">NCTC12947</strain>
    </source>
</reference>
<evidence type="ECO:0000259" key="6">
    <source>
        <dbReference type="Pfam" id="PF00425"/>
    </source>
</evidence>
<dbReference type="PANTHER" id="PTHR42839:SF2">
    <property type="entry name" value="ISOCHORISMATE SYNTHASE ENTC"/>
    <property type="match status" value="1"/>
</dbReference>
<dbReference type="GO" id="GO:0008909">
    <property type="term" value="F:isochorismate synthase activity"/>
    <property type="evidence" value="ECO:0007669"/>
    <property type="project" value="UniProtKB-EC"/>
</dbReference>
<gene>
    <name evidence="7" type="primary">entC</name>
    <name evidence="7" type="ORF">SAMEA44541418_00203</name>
</gene>
<dbReference type="InterPro" id="IPR015890">
    <property type="entry name" value="Chorismate_C"/>
</dbReference>
<dbReference type="Pfam" id="PF00425">
    <property type="entry name" value="Chorismate_bind"/>
    <property type="match status" value="1"/>
</dbReference>
<dbReference type="EC" id="5.4.4.2" evidence="3"/>
<dbReference type="SUPFAM" id="SSF56322">
    <property type="entry name" value="ADC synthase"/>
    <property type="match status" value="1"/>
</dbReference>
<evidence type="ECO:0000313" key="7">
    <source>
        <dbReference type="EMBL" id="SNV02411.1"/>
    </source>
</evidence>
<accession>A0AAX2GUI6</accession>
<keyword evidence="4 7" id="KW-0413">Isomerase</keyword>
<dbReference type="PANTHER" id="PTHR42839">
    <property type="entry name" value="ISOCHORISMATE SYNTHASE ENTC"/>
    <property type="match status" value="1"/>
</dbReference>
<name>A0AAX2GUI6_9FLAO</name>
<evidence type="ECO:0000256" key="3">
    <source>
        <dbReference type="ARBA" id="ARBA00012824"/>
    </source>
</evidence>
<sequence>MYSNDFMSSVVDPKTIFGDNQPIVFYKEKGKAEPTFIVQSDRKVYRLGEKPAGFVFAPFGGGVDEAIIVPRDKRASVNFMEPPQLREGTLSSIPDESTQHTRLVAKAVEKIRSGAFEKVVLSRKITINYQLDSMMNLLQRMIERYPNAFCYVFYHPEIGMWAGATPELLLNYNDSVVTTMALAGTQPLMGYTHPKWGDKERAEQQVVVDVIKQKLALYSNNVSASSTYTKAAGSVCHLCTDMNAFVGKEVDVWEIVKALHPTPAVCGYPTEKAREFILANEGYDRQYYTGFCGLVEENKLDLYVNLRCMQLKEGKAHLYVGGGITKDSNPESEFAETQHKAQTMLAVL</sequence>
<evidence type="ECO:0000256" key="5">
    <source>
        <dbReference type="ARBA" id="ARBA00041564"/>
    </source>
</evidence>
<evidence type="ECO:0000256" key="2">
    <source>
        <dbReference type="ARBA" id="ARBA00005297"/>
    </source>
</evidence>
<proteinExistence type="inferred from homology"/>
<feature type="domain" description="Chorismate-utilising enzyme C-terminal" evidence="6">
    <location>
        <begin position="99"/>
        <end position="340"/>
    </location>
</feature>
<dbReference type="AlphaFoldDB" id="A0AAX2GUI6"/>
<evidence type="ECO:0000256" key="1">
    <source>
        <dbReference type="ARBA" id="ARBA00000799"/>
    </source>
</evidence>
<dbReference type="Gene3D" id="3.60.120.10">
    <property type="entry name" value="Anthranilate synthase"/>
    <property type="match status" value="1"/>
</dbReference>
<dbReference type="RefSeq" id="WP_082752981.1">
    <property type="nucleotide sequence ID" value="NZ_CP014227.1"/>
</dbReference>
<comment type="similarity">
    <text evidence="2">Belongs to the isochorismate synthase family.</text>
</comment>
<dbReference type="InterPro" id="IPR005801">
    <property type="entry name" value="ADC_synthase"/>
</dbReference>
<comment type="catalytic activity">
    <reaction evidence="1">
        <text>chorismate = isochorismate</text>
        <dbReference type="Rhea" id="RHEA:18985"/>
        <dbReference type="ChEBI" id="CHEBI:29748"/>
        <dbReference type="ChEBI" id="CHEBI:29780"/>
        <dbReference type="EC" id="5.4.4.2"/>
    </reaction>
</comment>
<protein>
    <recommendedName>
        <fullName evidence="3">isochorismate synthase</fullName>
        <ecNumber evidence="3">5.4.4.2</ecNumber>
    </recommendedName>
    <alternativeName>
        <fullName evidence="5">Isochorismate mutase</fullName>
    </alternativeName>
</protein>
<organism evidence="7 8">
    <name type="scientific">Capnocytophaga haemolytica</name>
    <dbReference type="NCBI Taxonomy" id="45243"/>
    <lineage>
        <taxon>Bacteria</taxon>
        <taxon>Pseudomonadati</taxon>
        <taxon>Bacteroidota</taxon>
        <taxon>Flavobacteriia</taxon>
        <taxon>Flavobacteriales</taxon>
        <taxon>Flavobacteriaceae</taxon>
        <taxon>Capnocytophaga</taxon>
    </lineage>
</organism>
<dbReference type="InterPro" id="IPR004561">
    <property type="entry name" value="IsoChor_synthase"/>
</dbReference>